<keyword evidence="3 6" id="KW-0812">Transmembrane</keyword>
<evidence type="ECO:0000313" key="8">
    <source>
        <dbReference type="EMBL" id="KIL40117.1"/>
    </source>
</evidence>
<organism evidence="8 9">
    <name type="scientific">Gordoniibacillus kamchatkensis</name>
    <dbReference type="NCBI Taxonomy" id="1590651"/>
    <lineage>
        <taxon>Bacteria</taxon>
        <taxon>Bacillati</taxon>
        <taxon>Bacillota</taxon>
        <taxon>Bacilli</taxon>
        <taxon>Bacillales</taxon>
        <taxon>Paenibacillaceae</taxon>
        <taxon>Gordoniibacillus</taxon>
    </lineage>
</organism>
<accession>A0ABR5AGU0</accession>
<evidence type="ECO:0000313" key="9">
    <source>
        <dbReference type="Proteomes" id="UP000031967"/>
    </source>
</evidence>
<sequence length="121" mass="12573">MIVPALFVTIAALLVLSFASGLIGVVTAAVLYGIGFGSAQPALQAATLRLARPDRKGVANASFMTAFDLGIGLGSIILGWVSQFTGFQVLFTVSSVSVAVSLLIFAVFVKRLLLNNRALSD</sequence>
<comment type="subcellular location">
    <subcellularLocation>
        <location evidence="1">Cell membrane</location>
        <topology evidence="1">Multi-pass membrane protein</topology>
    </subcellularLocation>
</comment>
<gene>
    <name evidence="8" type="ORF">SD70_15675</name>
</gene>
<evidence type="ECO:0000256" key="4">
    <source>
        <dbReference type="ARBA" id="ARBA00022989"/>
    </source>
</evidence>
<dbReference type="InterPro" id="IPR020846">
    <property type="entry name" value="MFS_dom"/>
</dbReference>
<keyword evidence="9" id="KW-1185">Reference proteome</keyword>
<feature type="transmembrane region" description="Helical" evidence="6">
    <location>
        <begin position="87"/>
        <end position="109"/>
    </location>
</feature>
<evidence type="ECO:0000256" key="6">
    <source>
        <dbReference type="SAM" id="Phobius"/>
    </source>
</evidence>
<proteinExistence type="predicted"/>
<dbReference type="Proteomes" id="UP000031967">
    <property type="component" value="Unassembled WGS sequence"/>
</dbReference>
<reference evidence="8 9" key="1">
    <citation type="submission" date="2014-12" db="EMBL/GenBank/DDBJ databases">
        <title>Draft genome sequence of Paenibacillus kamchatkensis strain B-2647.</title>
        <authorList>
            <person name="Karlyshev A.V."/>
            <person name="Kudryashova E.B."/>
        </authorList>
    </citation>
    <scope>NUCLEOTIDE SEQUENCE [LARGE SCALE GENOMIC DNA]</scope>
    <source>
        <strain evidence="8 9">VKM B-2647</strain>
    </source>
</reference>
<evidence type="ECO:0000259" key="7">
    <source>
        <dbReference type="PROSITE" id="PS50850"/>
    </source>
</evidence>
<dbReference type="Gene3D" id="1.20.1250.20">
    <property type="entry name" value="MFS general substrate transporter like domains"/>
    <property type="match status" value="1"/>
</dbReference>
<feature type="domain" description="Major facilitator superfamily (MFS) profile" evidence="7">
    <location>
        <begin position="1"/>
        <end position="121"/>
    </location>
</feature>
<evidence type="ECO:0000256" key="2">
    <source>
        <dbReference type="ARBA" id="ARBA00022448"/>
    </source>
</evidence>
<evidence type="ECO:0000256" key="5">
    <source>
        <dbReference type="ARBA" id="ARBA00023136"/>
    </source>
</evidence>
<dbReference type="PANTHER" id="PTHR23531:SF2">
    <property type="entry name" value="PERMEASE"/>
    <property type="match status" value="1"/>
</dbReference>
<dbReference type="PANTHER" id="PTHR23531">
    <property type="entry name" value="QUINOLENE RESISTANCE PROTEIN NORA"/>
    <property type="match status" value="1"/>
</dbReference>
<evidence type="ECO:0000256" key="3">
    <source>
        <dbReference type="ARBA" id="ARBA00022692"/>
    </source>
</evidence>
<dbReference type="PROSITE" id="PS50850">
    <property type="entry name" value="MFS"/>
    <property type="match status" value="1"/>
</dbReference>
<keyword evidence="4 6" id="KW-1133">Transmembrane helix</keyword>
<feature type="transmembrane region" description="Helical" evidence="6">
    <location>
        <begin position="63"/>
        <end position="81"/>
    </location>
</feature>
<dbReference type="InterPro" id="IPR011701">
    <property type="entry name" value="MFS"/>
</dbReference>
<dbReference type="SUPFAM" id="SSF103473">
    <property type="entry name" value="MFS general substrate transporter"/>
    <property type="match status" value="1"/>
</dbReference>
<protein>
    <recommendedName>
        <fullName evidence="7">Major facilitator superfamily (MFS) profile domain-containing protein</fullName>
    </recommendedName>
</protein>
<keyword evidence="2" id="KW-0813">Transport</keyword>
<evidence type="ECO:0000256" key="1">
    <source>
        <dbReference type="ARBA" id="ARBA00004651"/>
    </source>
</evidence>
<comment type="caution">
    <text evidence="8">The sequence shown here is derived from an EMBL/GenBank/DDBJ whole genome shotgun (WGS) entry which is preliminary data.</text>
</comment>
<dbReference type="Pfam" id="PF07690">
    <property type="entry name" value="MFS_1"/>
    <property type="match status" value="1"/>
</dbReference>
<dbReference type="InterPro" id="IPR052714">
    <property type="entry name" value="MFS_Exporter"/>
</dbReference>
<dbReference type="InterPro" id="IPR036259">
    <property type="entry name" value="MFS_trans_sf"/>
</dbReference>
<dbReference type="EMBL" id="JXAK01000026">
    <property type="protein sequence ID" value="KIL40117.1"/>
    <property type="molecule type" value="Genomic_DNA"/>
</dbReference>
<keyword evidence="5 6" id="KW-0472">Membrane</keyword>
<name>A0ABR5AGU0_9BACL</name>